<name>S7Q1V3_GLOTA</name>
<dbReference type="HOGENOM" id="CLU_1227339_0_0_1"/>
<dbReference type="OrthoDB" id="2723779at2759"/>
<sequence>MASSSARSAYASARHPDVRSDNLEPSEPQLDTEWIEELRMRIKEAKASMVAEAERTLQDRRMEGSEDEVAWNRLAEEHERSLKNIEELMLAQYHEEINRERQERRWAAGIQVDSEWSEALIKEQQAILNTIRKSKEGEQEETSSENVAGLSKSFASTRISGTWRAPNVESGQHSARPSSPLHYRVRNVVGEYPSPSISTPAALPGPSSLPNANTTGRVVPLGSSRS</sequence>
<dbReference type="STRING" id="670483.S7Q1V3"/>
<dbReference type="OMA" id="VMKNIRT"/>
<accession>S7Q1V3</accession>
<dbReference type="RefSeq" id="XP_007867838.1">
    <property type="nucleotide sequence ID" value="XM_007869647.1"/>
</dbReference>
<feature type="non-terminal residue" evidence="2">
    <location>
        <position position="226"/>
    </location>
</feature>
<dbReference type="eggNOG" id="ENOG502RCSZ">
    <property type="taxonomic scope" value="Eukaryota"/>
</dbReference>
<organism evidence="2 3">
    <name type="scientific">Gloeophyllum trabeum (strain ATCC 11539 / FP-39264 / Madison 617)</name>
    <name type="common">Brown rot fungus</name>
    <dbReference type="NCBI Taxonomy" id="670483"/>
    <lineage>
        <taxon>Eukaryota</taxon>
        <taxon>Fungi</taxon>
        <taxon>Dikarya</taxon>
        <taxon>Basidiomycota</taxon>
        <taxon>Agaricomycotina</taxon>
        <taxon>Agaricomycetes</taxon>
        <taxon>Gloeophyllales</taxon>
        <taxon>Gloeophyllaceae</taxon>
        <taxon>Gloeophyllum</taxon>
    </lineage>
</organism>
<feature type="region of interest" description="Disordered" evidence="1">
    <location>
        <begin position="1"/>
        <end position="31"/>
    </location>
</feature>
<dbReference type="Proteomes" id="UP000030669">
    <property type="component" value="Unassembled WGS sequence"/>
</dbReference>
<reference evidence="2 3" key="1">
    <citation type="journal article" date="2012" name="Science">
        <title>The Paleozoic origin of enzymatic lignin decomposition reconstructed from 31 fungal genomes.</title>
        <authorList>
            <person name="Floudas D."/>
            <person name="Binder M."/>
            <person name="Riley R."/>
            <person name="Barry K."/>
            <person name="Blanchette R.A."/>
            <person name="Henrissat B."/>
            <person name="Martinez A.T."/>
            <person name="Otillar R."/>
            <person name="Spatafora J.W."/>
            <person name="Yadav J.S."/>
            <person name="Aerts A."/>
            <person name="Benoit I."/>
            <person name="Boyd A."/>
            <person name="Carlson A."/>
            <person name="Copeland A."/>
            <person name="Coutinho P.M."/>
            <person name="de Vries R.P."/>
            <person name="Ferreira P."/>
            <person name="Findley K."/>
            <person name="Foster B."/>
            <person name="Gaskell J."/>
            <person name="Glotzer D."/>
            <person name="Gorecki P."/>
            <person name="Heitman J."/>
            <person name="Hesse C."/>
            <person name="Hori C."/>
            <person name="Igarashi K."/>
            <person name="Jurgens J.A."/>
            <person name="Kallen N."/>
            <person name="Kersten P."/>
            <person name="Kohler A."/>
            <person name="Kuees U."/>
            <person name="Kumar T.K.A."/>
            <person name="Kuo A."/>
            <person name="LaButti K."/>
            <person name="Larrondo L.F."/>
            <person name="Lindquist E."/>
            <person name="Ling A."/>
            <person name="Lombard V."/>
            <person name="Lucas S."/>
            <person name="Lundell T."/>
            <person name="Martin R."/>
            <person name="McLaughlin D.J."/>
            <person name="Morgenstern I."/>
            <person name="Morin E."/>
            <person name="Murat C."/>
            <person name="Nagy L.G."/>
            <person name="Nolan M."/>
            <person name="Ohm R.A."/>
            <person name="Patyshakuliyeva A."/>
            <person name="Rokas A."/>
            <person name="Ruiz-Duenas F.J."/>
            <person name="Sabat G."/>
            <person name="Salamov A."/>
            <person name="Samejima M."/>
            <person name="Schmutz J."/>
            <person name="Slot J.C."/>
            <person name="St John F."/>
            <person name="Stenlid J."/>
            <person name="Sun H."/>
            <person name="Sun S."/>
            <person name="Syed K."/>
            <person name="Tsang A."/>
            <person name="Wiebenga A."/>
            <person name="Young D."/>
            <person name="Pisabarro A."/>
            <person name="Eastwood D.C."/>
            <person name="Martin F."/>
            <person name="Cullen D."/>
            <person name="Grigoriev I.V."/>
            <person name="Hibbett D.S."/>
        </authorList>
    </citation>
    <scope>NUCLEOTIDE SEQUENCE [LARGE SCALE GENOMIC DNA]</scope>
    <source>
        <strain evidence="2 3">ATCC 11539</strain>
    </source>
</reference>
<dbReference type="KEGG" id="gtr:GLOTRDRAFT_139724"/>
<dbReference type="EMBL" id="KB469305">
    <property type="protein sequence ID" value="EPQ53508.1"/>
    <property type="molecule type" value="Genomic_DNA"/>
</dbReference>
<evidence type="ECO:0000256" key="1">
    <source>
        <dbReference type="SAM" id="MobiDB-lite"/>
    </source>
</evidence>
<evidence type="ECO:0000313" key="3">
    <source>
        <dbReference type="Proteomes" id="UP000030669"/>
    </source>
</evidence>
<evidence type="ECO:0000313" key="2">
    <source>
        <dbReference type="EMBL" id="EPQ53508.1"/>
    </source>
</evidence>
<feature type="region of interest" description="Disordered" evidence="1">
    <location>
        <begin position="132"/>
        <end position="226"/>
    </location>
</feature>
<feature type="compositionally biased region" description="Low complexity" evidence="1">
    <location>
        <begin position="1"/>
        <end position="13"/>
    </location>
</feature>
<dbReference type="GeneID" id="19304326"/>
<gene>
    <name evidence="2" type="ORF">GLOTRDRAFT_139724</name>
</gene>
<keyword evidence="3" id="KW-1185">Reference proteome</keyword>
<protein>
    <submittedName>
        <fullName evidence="2">Uncharacterized protein</fullName>
    </submittedName>
</protein>
<dbReference type="AlphaFoldDB" id="S7Q1V3"/>
<proteinExistence type="predicted"/>